<organism evidence="2 3">
    <name type="scientific">Dyadobacter sandarakinus</name>
    <dbReference type="NCBI Taxonomy" id="2747268"/>
    <lineage>
        <taxon>Bacteria</taxon>
        <taxon>Pseudomonadati</taxon>
        <taxon>Bacteroidota</taxon>
        <taxon>Cytophagia</taxon>
        <taxon>Cytophagales</taxon>
        <taxon>Spirosomataceae</taxon>
        <taxon>Dyadobacter</taxon>
    </lineage>
</organism>
<evidence type="ECO:0000313" key="2">
    <source>
        <dbReference type="EMBL" id="QRQ99839.1"/>
    </source>
</evidence>
<evidence type="ECO:0000313" key="3">
    <source>
        <dbReference type="Proteomes" id="UP000612680"/>
    </source>
</evidence>
<proteinExistence type="predicted"/>
<protein>
    <recommendedName>
        <fullName evidence="4">General stress protein 17M-like domain-containing protein</fullName>
    </recommendedName>
</protein>
<sequence>MGKTVIGIFEYESDAQDAQNYLLSNGFADGNVDIKIASYKSEPAKTAVHDEDEDILDKIGHFFRTLFDGDDDEVTRYAEAGKRGTIVTVHATSAEEAELAAQVLDNHGAVDVTKSLANLAPGQVEGNPILDPPGAAYGLGTQATPAGTGSLPLRSRIIDRPVHESYRLRQQGLEGDQVPLNRTVAERDAMLNDIIDNDEMKPKNPNNGDSFASPEF</sequence>
<name>A0ABX7I1N5_9BACT</name>
<dbReference type="RefSeq" id="WP_204660602.1">
    <property type="nucleotide sequence ID" value="NZ_CP056775.1"/>
</dbReference>
<reference evidence="2 3" key="1">
    <citation type="submission" date="2020-06" db="EMBL/GenBank/DDBJ databases">
        <title>Dyadobacter sandarakinus sp. nov., isolated from the soil of the Arctic Yellow River Station.</title>
        <authorList>
            <person name="Zhang Y."/>
            <person name="Peng F."/>
        </authorList>
    </citation>
    <scope>NUCLEOTIDE SEQUENCE [LARGE SCALE GENOMIC DNA]</scope>
    <source>
        <strain evidence="2 3">Q3-56</strain>
    </source>
</reference>
<keyword evidence="3" id="KW-1185">Reference proteome</keyword>
<dbReference type="Proteomes" id="UP000612680">
    <property type="component" value="Chromosome"/>
</dbReference>
<accession>A0ABX7I1N5</accession>
<gene>
    <name evidence="2" type="ORF">HWI92_02360</name>
</gene>
<evidence type="ECO:0000256" key="1">
    <source>
        <dbReference type="SAM" id="MobiDB-lite"/>
    </source>
</evidence>
<evidence type="ECO:0008006" key="4">
    <source>
        <dbReference type="Google" id="ProtNLM"/>
    </source>
</evidence>
<dbReference type="EMBL" id="CP056775">
    <property type="protein sequence ID" value="QRQ99839.1"/>
    <property type="molecule type" value="Genomic_DNA"/>
</dbReference>
<feature type="region of interest" description="Disordered" evidence="1">
    <location>
        <begin position="195"/>
        <end position="216"/>
    </location>
</feature>